<reference evidence="1" key="2">
    <citation type="journal article" date="2015" name="Data Brief">
        <title>Shoot transcriptome of the giant reed, Arundo donax.</title>
        <authorList>
            <person name="Barrero R.A."/>
            <person name="Guerrero F.D."/>
            <person name="Moolhuijzen P."/>
            <person name="Goolsby J.A."/>
            <person name="Tidwell J."/>
            <person name="Bellgard S.E."/>
            <person name="Bellgard M.I."/>
        </authorList>
    </citation>
    <scope>NUCLEOTIDE SEQUENCE</scope>
    <source>
        <tissue evidence="1">Shoot tissue taken approximately 20 cm above the soil surface</tissue>
    </source>
</reference>
<sequence length="40" mass="4477">MVRSKRPTAIVNIYLEAIRSPGLLMQPNSAENPNIINNIK</sequence>
<proteinExistence type="predicted"/>
<dbReference type="EMBL" id="GBRH01178216">
    <property type="protein sequence ID" value="JAE19680.1"/>
    <property type="molecule type" value="Transcribed_RNA"/>
</dbReference>
<dbReference type="AlphaFoldDB" id="A0A0A9G3M2"/>
<protein>
    <submittedName>
        <fullName evidence="1">Uncharacterized protein</fullName>
    </submittedName>
</protein>
<accession>A0A0A9G3M2</accession>
<evidence type="ECO:0000313" key="1">
    <source>
        <dbReference type="EMBL" id="JAE19680.1"/>
    </source>
</evidence>
<organism evidence="1">
    <name type="scientific">Arundo donax</name>
    <name type="common">Giant reed</name>
    <name type="synonym">Donax arundinaceus</name>
    <dbReference type="NCBI Taxonomy" id="35708"/>
    <lineage>
        <taxon>Eukaryota</taxon>
        <taxon>Viridiplantae</taxon>
        <taxon>Streptophyta</taxon>
        <taxon>Embryophyta</taxon>
        <taxon>Tracheophyta</taxon>
        <taxon>Spermatophyta</taxon>
        <taxon>Magnoliopsida</taxon>
        <taxon>Liliopsida</taxon>
        <taxon>Poales</taxon>
        <taxon>Poaceae</taxon>
        <taxon>PACMAD clade</taxon>
        <taxon>Arundinoideae</taxon>
        <taxon>Arundineae</taxon>
        <taxon>Arundo</taxon>
    </lineage>
</organism>
<name>A0A0A9G3M2_ARUDO</name>
<reference evidence="1" key="1">
    <citation type="submission" date="2014-09" db="EMBL/GenBank/DDBJ databases">
        <authorList>
            <person name="Magalhaes I.L.F."/>
            <person name="Oliveira U."/>
            <person name="Santos F.R."/>
            <person name="Vidigal T.H.D.A."/>
            <person name="Brescovit A.D."/>
            <person name="Santos A.J."/>
        </authorList>
    </citation>
    <scope>NUCLEOTIDE SEQUENCE</scope>
    <source>
        <tissue evidence="1">Shoot tissue taken approximately 20 cm above the soil surface</tissue>
    </source>
</reference>